<keyword evidence="11 13" id="KW-1133">Transmembrane helix</keyword>
<dbReference type="SMART" id="SM00091">
    <property type="entry name" value="PAS"/>
    <property type="match status" value="1"/>
</dbReference>
<evidence type="ECO:0000256" key="7">
    <source>
        <dbReference type="ARBA" id="ARBA00022692"/>
    </source>
</evidence>
<evidence type="ECO:0000256" key="9">
    <source>
        <dbReference type="ARBA" id="ARBA00022777"/>
    </source>
</evidence>
<dbReference type="InterPro" id="IPR035965">
    <property type="entry name" value="PAS-like_dom_sf"/>
</dbReference>
<evidence type="ECO:0000259" key="14">
    <source>
        <dbReference type="PROSITE" id="PS50109"/>
    </source>
</evidence>
<evidence type="ECO:0000256" key="11">
    <source>
        <dbReference type="ARBA" id="ARBA00022989"/>
    </source>
</evidence>
<keyword evidence="12" id="KW-0902">Two-component regulatory system</keyword>
<dbReference type="CDD" id="cd00082">
    <property type="entry name" value="HisKA"/>
    <property type="match status" value="1"/>
</dbReference>
<accession>A0A9X4RPI6</accession>
<evidence type="ECO:0000256" key="3">
    <source>
        <dbReference type="ARBA" id="ARBA00012438"/>
    </source>
</evidence>
<dbReference type="PROSITE" id="PS50112">
    <property type="entry name" value="PAS"/>
    <property type="match status" value="1"/>
</dbReference>
<comment type="caution">
    <text evidence="17">The sequence shown here is derived from an EMBL/GenBank/DDBJ whole genome shotgun (WGS) entry which is preliminary data.</text>
</comment>
<keyword evidence="5" id="KW-0597">Phosphoprotein</keyword>
<dbReference type="InterPro" id="IPR003594">
    <property type="entry name" value="HATPase_dom"/>
</dbReference>
<evidence type="ECO:0000313" key="18">
    <source>
        <dbReference type="Proteomes" id="UP001154240"/>
    </source>
</evidence>
<evidence type="ECO:0000256" key="6">
    <source>
        <dbReference type="ARBA" id="ARBA00022679"/>
    </source>
</evidence>
<comment type="subcellular location">
    <subcellularLocation>
        <location evidence="2">Cell membrane</location>
        <topology evidence="2">Multi-pass membrane protein</topology>
    </subcellularLocation>
</comment>
<evidence type="ECO:0000256" key="13">
    <source>
        <dbReference type="SAM" id="Phobius"/>
    </source>
</evidence>
<dbReference type="Pfam" id="PF13426">
    <property type="entry name" value="PAS_9"/>
    <property type="match status" value="1"/>
</dbReference>
<keyword evidence="8" id="KW-0547">Nucleotide-binding</keyword>
<evidence type="ECO:0000259" key="15">
    <source>
        <dbReference type="PROSITE" id="PS50112"/>
    </source>
</evidence>
<evidence type="ECO:0000256" key="12">
    <source>
        <dbReference type="ARBA" id="ARBA00023012"/>
    </source>
</evidence>
<evidence type="ECO:0000259" key="16">
    <source>
        <dbReference type="PROSITE" id="PS50113"/>
    </source>
</evidence>
<dbReference type="GO" id="GO:0005886">
    <property type="term" value="C:plasma membrane"/>
    <property type="evidence" value="ECO:0007669"/>
    <property type="project" value="UniProtKB-SubCell"/>
</dbReference>
<dbReference type="InterPro" id="IPR029151">
    <property type="entry name" value="Sensor-like_sf"/>
</dbReference>
<keyword evidence="10 17" id="KW-0067">ATP-binding</keyword>
<sequence>MKFRFIFLALGLLALGATITGGAVYFQTVNALIHDQERKGTLENIEHLDKDLSSMINTTQNAVTVLAKMWSVQNFFNTQRPETTADVYLALDDFREAYGATRCCLINREGRVIAASSDNAQVQIGDDYSLQPFFPKTLAGKRVTSLTQGVRGQEPAINLSHPIFFKDRVLGVALLTVPLVNIEEELVSHATGLVALTDEHNFVFASNRRGWRFKLMGAATADDLAALAKNRPLMGEAPLQVPLTFNKVKGTAHAPNGKKYLFSRTPLSSTPGWQINYFQEEDRTKARLRQALFGKTGMLLAGMTLFIFGAIAYLFRQAELFLRQREEAEQKVKSANLFLAQILDVAADGMRIVDNNCNIVRINKTFAAMTGMDKEDILGKKCHEISWSPYCNKKKCPLQQIRAGKKRVEYESAQESPTGKIINCWIIAVPLHDINGTFIGILESFRDITEKLANELAMEKAFSEAHTLAEELAASNDQLHRQQRNLALAHDTLKQSQAQILQQEKMASVGQLAAGVAHEINNPMGFIGSNLSSLAKYLERITEFIRALEAKLPQEPPDEELAALRKKLKIDYIMDDALHLVEESLDGADRVKKIVQGLKNFSRVDQAERVAADINECLDSTLNIVWNELKYKCEVKKEYGELPPTVCNPQQLNQMFMNLLVNAAQAIETRGEIKIKTWGDQDWIYTRISDTGSGIPEDKIKRIFEPFYTSKEVGKGTGLGLSIVYDIVVKNHHGDIQVESEVGKGTSFTVKIPVIVAEPAGQ</sequence>
<dbReference type="EC" id="2.7.13.3" evidence="3"/>
<feature type="domain" description="PAS" evidence="15">
    <location>
        <begin position="335"/>
        <end position="380"/>
    </location>
</feature>
<feature type="domain" description="Histidine kinase" evidence="14">
    <location>
        <begin position="515"/>
        <end position="756"/>
    </location>
</feature>
<proteinExistence type="predicted"/>
<dbReference type="NCBIfam" id="TIGR00229">
    <property type="entry name" value="sensory_box"/>
    <property type="match status" value="1"/>
</dbReference>
<dbReference type="InterPro" id="IPR004358">
    <property type="entry name" value="Sig_transdc_His_kin-like_C"/>
</dbReference>
<reference evidence="17" key="1">
    <citation type="journal article" date="2022" name="bioRxiv">
        <title>Thiovibrio frasassiensisgen. nov., sp. nov., an autotrophic, elemental sulfur disproportionating bacterium isolated from sulfidic karst sediment, and proposal of Thiovibrionaceae fam. nov.</title>
        <authorList>
            <person name="Aronson H."/>
            <person name="Thomas C."/>
            <person name="Bhattacharyya M."/>
            <person name="Eckstein S."/>
            <person name="Jensen S."/>
            <person name="Barco R."/>
            <person name="Macalady J."/>
            <person name="Amend J."/>
        </authorList>
    </citation>
    <scope>NUCLEOTIDE SEQUENCE</scope>
    <source>
        <strain evidence="17">RS19-109</strain>
    </source>
</reference>
<comment type="catalytic activity">
    <reaction evidence="1">
        <text>ATP + protein L-histidine = ADP + protein N-phospho-L-histidine.</text>
        <dbReference type="EC" id="2.7.13.3"/>
    </reaction>
</comment>
<dbReference type="InterPro" id="IPR005467">
    <property type="entry name" value="His_kinase_dom"/>
</dbReference>
<dbReference type="Gene3D" id="3.30.450.20">
    <property type="entry name" value="PAS domain"/>
    <property type="match status" value="3"/>
</dbReference>
<dbReference type="Proteomes" id="UP001154240">
    <property type="component" value="Unassembled WGS sequence"/>
</dbReference>
<feature type="domain" description="PAC" evidence="16">
    <location>
        <begin position="406"/>
        <end position="460"/>
    </location>
</feature>
<dbReference type="PRINTS" id="PR00344">
    <property type="entry name" value="BCTRLSENSOR"/>
</dbReference>
<dbReference type="RefSeq" id="WP_307632257.1">
    <property type="nucleotide sequence ID" value="NZ_JAPHEH010000001.1"/>
</dbReference>
<dbReference type="InterPro" id="IPR000014">
    <property type="entry name" value="PAS"/>
</dbReference>
<protein>
    <recommendedName>
        <fullName evidence="3">histidine kinase</fullName>
        <ecNumber evidence="3">2.7.13.3</ecNumber>
    </recommendedName>
</protein>
<dbReference type="SMART" id="SM00387">
    <property type="entry name" value="HATPase_c"/>
    <property type="match status" value="1"/>
</dbReference>
<dbReference type="CDD" id="cd00130">
    <property type="entry name" value="PAS"/>
    <property type="match status" value="1"/>
</dbReference>
<evidence type="ECO:0000313" key="17">
    <source>
        <dbReference type="EMBL" id="MDG4475282.1"/>
    </source>
</evidence>
<dbReference type="Gene3D" id="1.10.287.130">
    <property type="match status" value="1"/>
</dbReference>
<evidence type="ECO:0000256" key="10">
    <source>
        <dbReference type="ARBA" id="ARBA00022840"/>
    </source>
</evidence>
<dbReference type="Gene3D" id="3.30.565.10">
    <property type="entry name" value="Histidine kinase-like ATPase, C-terminal domain"/>
    <property type="match status" value="1"/>
</dbReference>
<dbReference type="PROSITE" id="PS50113">
    <property type="entry name" value="PAC"/>
    <property type="match status" value="1"/>
</dbReference>
<keyword evidence="13" id="KW-0472">Membrane</keyword>
<dbReference type="InterPro" id="IPR036097">
    <property type="entry name" value="HisK_dim/P_sf"/>
</dbReference>
<dbReference type="Pfam" id="PF02518">
    <property type="entry name" value="HATPase_c"/>
    <property type="match status" value="1"/>
</dbReference>
<organism evidence="17 18">
    <name type="scientific">Thiovibrio frasassiensis</name>
    <dbReference type="NCBI Taxonomy" id="2984131"/>
    <lineage>
        <taxon>Bacteria</taxon>
        <taxon>Pseudomonadati</taxon>
        <taxon>Thermodesulfobacteriota</taxon>
        <taxon>Desulfobulbia</taxon>
        <taxon>Desulfobulbales</taxon>
        <taxon>Thiovibrionaceae</taxon>
        <taxon>Thiovibrio</taxon>
    </lineage>
</organism>
<evidence type="ECO:0000256" key="8">
    <source>
        <dbReference type="ARBA" id="ARBA00022741"/>
    </source>
</evidence>
<evidence type="ECO:0000256" key="2">
    <source>
        <dbReference type="ARBA" id="ARBA00004651"/>
    </source>
</evidence>
<dbReference type="PANTHER" id="PTHR43065">
    <property type="entry name" value="SENSOR HISTIDINE KINASE"/>
    <property type="match status" value="1"/>
</dbReference>
<dbReference type="GO" id="GO:0005524">
    <property type="term" value="F:ATP binding"/>
    <property type="evidence" value="ECO:0007669"/>
    <property type="project" value="UniProtKB-KW"/>
</dbReference>
<dbReference type="SUPFAM" id="SSF103190">
    <property type="entry name" value="Sensory domain-like"/>
    <property type="match status" value="1"/>
</dbReference>
<dbReference type="SMART" id="SM00388">
    <property type="entry name" value="HisKA"/>
    <property type="match status" value="1"/>
</dbReference>
<keyword evidence="9" id="KW-0418">Kinase</keyword>
<dbReference type="InterPro" id="IPR000700">
    <property type="entry name" value="PAS-assoc_C"/>
</dbReference>
<dbReference type="AlphaFoldDB" id="A0A9X4RPI6"/>
<keyword evidence="18" id="KW-1185">Reference proteome</keyword>
<evidence type="ECO:0000256" key="1">
    <source>
        <dbReference type="ARBA" id="ARBA00000085"/>
    </source>
</evidence>
<dbReference type="EMBL" id="JAPHEH010000001">
    <property type="protein sequence ID" value="MDG4475282.1"/>
    <property type="molecule type" value="Genomic_DNA"/>
</dbReference>
<dbReference type="SUPFAM" id="SSF55874">
    <property type="entry name" value="ATPase domain of HSP90 chaperone/DNA topoisomerase II/histidine kinase"/>
    <property type="match status" value="1"/>
</dbReference>
<reference evidence="17" key="2">
    <citation type="submission" date="2022-10" db="EMBL/GenBank/DDBJ databases">
        <authorList>
            <person name="Aronson H.S."/>
        </authorList>
    </citation>
    <scope>NUCLEOTIDE SEQUENCE</scope>
    <source>
        <strain evidence="17">RS19-109</strain>
    </source>
</reference>
<dbReference type="SUPFAM" id="SSF55785">
    <property type="entry name" value="PYP-like sensor domain (PAS domain)"/>
    <property type="match status" value="1"/>
</dbReference>
<dbReference type="InterPro" id="IPR003661">
    <property type="entry name" value="HisK_dim/P_dom"/>
</dbReference>
<name>A0A9X4RPI6_9BACT</name>
<gene>
    <name evidence="17" type="ORF">OLX77_03795</name>
</gene>
<keyword evidence="7 13" id="KW-0812">Transmembrane</keyword>
<dbReference type="GO" id="GO:0000155">
    <property type="term" value="F:phosphorelay sensor kinase activity"/>
    <property type="evidence" value="ECO:0007669"/>
    <property type="project" value="InterPro"/>
</dbReference>
<feature type="transmembrane region" description="Helical" evidence="13">
    <location>
        <begin position="292"/>
        <end position="315"/>
    </location>
</feature>
<evidence type="ECO:0000256" key="4">
    <source>
        <dbReference type="ARBA" id="ARBA00022475"/>
    </source>
</evidence>
<dbReference type="InterPro" id="IPR036890">
    <property type="entry name" value="HATPase_C_sf"/>
</dbReference>
<evidence type="ECO:0000256" key="5">
    <source>
        <dbReference type="ARBA" id="ARBA00022553"/>
    </source>
</evidence>
<keyword evidence="4" id="KW-1003">Cell membrane</keyword>
<dbReference type="SUPFAM" id="SSF47384">
    <property type="entry name" value="Homodimeric domain of signal transducing histidine kinase"/>
    <property type="match status" value="1"/>
</dbReference>
<dbReference type="PROSITE" id="PS50109">
    <property type="entry name" value="HIS_KIN"/>
    <property type="match status" value="1"/>
</dbReference>
<keyword evidence="6" id="KW-0808">Transferase</keyword>
<dbReference type="PANTHER" id="PTHR43065:SF50">
    <property type="entry name" value="HISTIDINE KINASE"/>
    <property type="match status" value="1"/>
</dbReference>